<keyword evidence="3" id="KW-1185">Reference proteome</keyword>
<protein>
    <submittedName>
        <fullName evidence="2">Glycosyltransferase</fullName>
    </submittedName>
</protein>
<accession>A0A6L5YNQ2</accession>
<sequence>MRILFLDWPCFGKVDTQFTLEQAGHEFVPFFHPDYQERESKAFDEAFTNFVGDTYYDCCFSFNYFPVVSNNCQKLGIKYISVIYDSPYLMLYSYTLVNPVNYVFMFDKQEYLRLKNGGIPTVYYTTLPCNSTIIDYLMQKTFDQEKLSADVSFVGSLYNEDHNFFDRLTNINDYTRGYLDAIMESQLKVYGYNFIEDLLTPDILAELQRAVPYQPVPSGVESPSYVYANYFIDRKLTSIERQRLLTAVAQYVPLKLYTLDRKVSLPNVTNMGPVDYYSEMPYVFANSKINLNISLRSIQSGIPLRAMDIMGAGGFLLTNFQEDFLDCFIPNEDFVYFESEEDLCEKAQYYLSHESLRKEIAHNGHEKVKQNHSYEKFFSHLFSVVFQ</sequence>
<dbReference type="AlphaFoldDB" id="A0A6L5YNQ2"/>
<reference evidence="2 3" key="1">
    <citation type="submission" date="2019-08" db="EMBL/GenBank/DDBJ databases">
        <title>In-depth cultivation of the pig gut microbiome towards novel bacterial diversity and tailored functional studies.</title>
        <authorList>
            <person name="Wylensek D."/>
            <person name="Hitch T.C.A."/>
            <person name="Clavel T."/>
        </authorList>
    </citation>
    <scope>NUCLEOTIDE SEQUENCE [LARGE SCALE GENOMIC DNA]</scope>
    <source>
        <strain evidence="2 3">MUC/MUC-530-WT-4D</strain>
    </source>
</reference>
<dbReference type="EMBL" id="VUNI01000002">
    <property type="protein sequence ID" value="MST73807.1"/>
    <property type="molecule type" value="Genomic_DNA"/>
</dbReference>
<dbReference type="InterPro" id="IPR055259">
    <property type="entry name" value="YkvP/CgeB_Glyco_trans-like"/>
</dbReference>
<proteinExistence type="predicted"/>
<comment type="caution">
    <text evidence="2">The sequence shown here is derived from an EMBL/GenBank/DDBJ whole genome shotgun (WGS) entry which is preliminary data.</text>
</comment>
<dbReference type="Gene3D" id="3.40.50.2000">
    <property type="entry name" value="Glycogen Phosphorylase B"/>
    <property type="match status" value="1"/>
</dbReference>
<dbReference type="GO" id="GO:0016740">
    <property type="term" value="F:transferase activity"/>
    <property type="evidence" value="ECO:0007669"/>
    <property type="project" value="UniProtKB-KW"/>
</dbReference>
<organism evidence="2 3">
    <name type="scientific">Roseburia porci</name>
    <dbReference type="NCBI Taxonomy" id="2605790"/>
    <lineage>
        <taxon>Bacteria</taxon>
        <taxon>Bacillati</taxon>
        <taxon>Bacillota</taxon>
        <taxon>Clostridia</taxon>
        <taxon>Lachnospirales</taxon>
        <taxon>Lachnospiraceae</taxon>
        <taxon>Roseburia</taxon>
    </lineage>
</organism>
<dbReference type="Pfam" id="PF13524">
    <property type="entry name" value="Glyco_trans_1_2"/>
    <property type="match status" value="1"/>
</dbReference>
<evidence type="ECO:0000313" key="2">
    <source>
        <dbReference type="EMBL" id="MST73807.1"/>
    </source>
</evidence>
<dbReference type="RefSeq" id="WP_154428318.1">
    <property type="nucleotide sequence ID" value="NZ_VUNI01000002.1"/>
</dbReference>
<feature type="domain" description="Spore protein YkvP/CgeB glycosyl transferase-like" evidence="1">
    <location>
        <begin position="262"/>
        <end position="376"/>
    </location>
</feature>
<gene>
    <name evidence="2" type="ORF">FYJ75_02005</name>
</gene>
<evidence type="ECO:0000313" key="3">
    <source>
        <dbReference type="Proteomes" id="UP000474024"/>
    </source>
</evidence>
<name>A0A6L5YNQ2_9FIRM</name>
<keyword evidence="2" id="KW-0808">Transferase</keyword>
<dbReference type="Proteomes" id="UP000474024">
    <property type="component" value="Unassembled WGS sequence"/>
</dbReference>
<evidence type="ECO:0000259" key="1">
    <source>
        <dbReference type="Pfam" id="PF13524"/>
    </source>
</evidence>